<dbReference type="PANTHER" id="PTHR30336">
    <property type="entry name" value="INNER MEMBRANE PROTEIN, PROBABLE PERMEASE"/>
    <property type="match status" value="1"/>
</dbReference>
<dbReference type="Proteomes" id="UP001595773">
    <property type="component" value="Unassembled WGS sequence"/>
</dbReference>
<keyword evidence="4" id="KW-1185">Reference proteome</keyword>
<dbReference type="RefSeq" id="WP_230066805.1">
    <property type="nucleotide sequence ID" value="NZ_BAABLL010000008.1"/>
</dbReference>
<comment type="caution">
    <text evidence="3">The sequence shown here is derived from an EMBL/GenBank/DDBJ whole genome shotgun (WGS) entry which is preliminary data.</text>
</comment>
<evidence type="ECO:0000313" key="4">
    <source>
        <dbReference type="Proteomes" id="UP001595773"/>
    </source>
</evidence>
<dbReference type="InterPro" id="IPR051599">
    <property type="entry name" value="Cell_Envelope_Assoc"/>
</dbReference>
<protein>
    <submittedName>
        <fullName evidence="3">ElyC/SanA/YdcF family protein</fullName>
    </submittedName>
</protein>
<sequence>MPSLILAIILAAVYALLRRRDPRMLRNGLVLVAACWFAIVGIVELLAARLPGFEWGVLGVIALTPLAVMVLGGFLVANGVAMLRNEGKSLGNLLSLVAGVAIFALPVMAVLLVLTLKPIAIGLAALLFFLSSYFGVVFVVFLAYAIVYARMKPQTNPDAVVVLGSQIINGSVPPLLRSRLDKALEVYRCASPAPLIIPTGGQGPNESRPEGEAMAEYLISAGAGEADVLAESKAENTAQNLLFAAKLASSHGRSGPLMVVTNNYHVLRAALLSRKLGIDAEVIGSPTALYFLPSAFLREFVAIINEHRVLHALMCLPFVGLTAVLTLTVMSAPL</sequence>
<keyword evidence="1" id="KW-0812">Transmembrane</keyword>
<dbReference type="InterPro" id="IPR003848">
    <property type="entry name" value="DUF218"/>
</dbReference>
<dbReference type="EMBL" id="JBHSCQ010000020">
    <property type="protein sequence ID" value="MFC4266446.1"/>
    <property type="molecule type" value="Genomic_DNA"/>
</dbReference>
<name>A0ABV8R240_9MICC</name>
<feature type="domain" description="DUF218" evidence="2">
    <location>
        <begin position="158"/>
        <end position="301"/>
    </location>
</feature>
<feature type="transmembrane region" description="Helical" evidence="1">
    <location>
        <begin position="123"/>
        <end position="147"/>
    </location>
</feature>
<dbReference type="Pfam" id="PF02698">
    <property type="entry name" value="DUF218"/>
    <property type="match status" value="1"/>
</dbReference>
<dbReference type="PANTHER" id="PTHR30336:SF18">
    <property type="entry name" value="MEMBRANE PROTEIN"/>
    <property type="match status" value="1"/>
</dbReference>
<dbReference type="Gene3D" id="3.40.50.620">
    <property type="entry name" value="HUPs"/>
    <property type="match status" value="1"/>
</dbReference>
<keyword evidence="1" id="KW-0472">Membrane</keyword>
<organism evidence="3 4">
    <name type="scientific">Arthrobacter cryoconiti</name>
    <dbReference type="NCBI Taxonomy" id="748907"/>
    <lineage>
        <taxon>Bacteria</taxon>
        <taxon>Bacillati</taxon>
        <taxon>Actinomycetota</taxon>
        <taxon>Actinomycetes</taxon>
        <taxon>Micrococcales</taxon>
        <taxon>Micrococcaceae</taxon>
        <taxon>Arthrobacter</taxon>
    </lineage>
</organism>
<accession>A0ABV8R240</accession>
<feature type="transmembrane region" description="Helical" evidence="1">
    <location>
        <begin position="29"/>
        <end position="48"/>
    </location>
</feature>
<feature type="transmembrane region" description="Helical" evidence="1">
    <location>
        <begin position="93"/>
        <end position="116"/>
    </location>
</feature>
<reference evidence="4" key="1">
    <citation type="journal article" date="2019" name="Int. J. Syst. Evol. Microbiol.">
        <title>The Global Catalogue of Microorganisms (GCM) 10K type strain sequencing project: providing services to taxonomists for standard genome sequencing and annotation.</title>
        <authorList>
            <consortium name="The Broad Institute Genomics Platform"/>
            <consortium name="The Broad Institute Genome Sequencing Center for Infectious Disease"/>
            <person name="Wu L."/>
            <person name="Ma J."/>
        </authorList>
    </citation>
    <scope>NUCLEOTIDE SEQUENCE [LARGE SCALE GENOMIC DNA]</scope>
    <source>
        <strain evidence="4">CGMCC 1.10698</strain>
    </source>
</reference>
<evidence type="ECO:0000259" key="2">
    <source>
        <dbReference type="Pfam" id="PF02698"/>
    </source>
</evidence>
<dbReference type="InterPro" id="IPR014729">
    <property type="entry name" value="Rossmann-like_a/b/a_fold"/>
</dbReference>
<evidence type="ECO:0000256" key="1">
    <source>
        <dbReference type="SAM" id="Phobius"/>
    </source>
</evidence>
<feature type="transmembrane region" description="Helical" evidence="1">
    <location>
        <begin position="55"/>
        <end position="81"/>
    </location>
</feature>
<evidence type="ECO:0000313" key="3">
    <source>
        <dbReference type="EMBL" id="MFC4266446.1"/>
    </source>
</evidence>
<proteinExistence type="predicted"/>
<feature type="transmembrane region" description="Helical" evidence="1">
    <location>
        <begin position="309"/>
        <end position="332"/>
    </location>
</feature>
<dbReference type="CDD" id="cd06259">
    <property type="entry name" value="YdcF-like"/>
    <property type="match status" value="1"/>
</dbReference>
<keyword evidence="1" id="KW-1133">Transmembrane helix</keyword>
<gene>
    <name evidence="3" type="ORF">ACFOW9_12620</name>
</gene>